<dbReference type="AlphaFoldDB" id="K8AJJ1"/>
<comment type="caution">
    <text evidence="2">The sequence shown here is derived from an EMBL/GenBank/DDBJ whole genome shotgun (WGS) entry which is preliminary data.</text>
</comment>
<gene>
    <name evidence="2" type="ORF">BN137_3840</name>
</gene>
<dbReference type="GO" id="GO:0046872">
    <property type="term" value="F:metal ion binding"/>
    <property type="evidence" value="ECO:0007669"/>
    <property type="project" value="InterPro"/>
</dbReference>
<dbReference type="OrthoDB" id="9811314at2"/>
<dbReference type="Pfam" id="PF00675">
    <property type="entry name" value="Peptidase_M16"/>
    <property type="match status" value="1"/>
</dbReference>
<sequence>MMRTLRHASGVTLTLIHQPQATQAAALWRVNAGSLHEPDAWPGLAHLLEHMLFAKARATRRTNV</sequence>
<dbReference type="eggNOG" id="COG1025">
    <property type="taxonomic scope" value="Bacteria"/>
</dbReference>
<dbReference type="InterPro" id="IPR011765">
    <property type="entry name" value="Pept_M16_N"/>
</dbReference>
<evidence type="ECO:0000259" key="1">
    <source>
        <dbReference type="Pfam" id="PF00675"/>
    </source>
</evidence>
<evidence type="ECO:0000313" key="2">
    <source>
        <dbReference type="EMBL" id="CCJ74442.1"/>
    </source>
</evidence>
<feature type="domain" description="Peptidase M16 N-terminal" evidence="1">
    <location>
        <begin position="15"/>
        <end position="56"/>
    </location>
</feature>
<evidence type="ECO:0000313" key="3">
    <source>
        <dbReference type="Proteomes" id="UP000009340"/>
    </source>
</evidence>
<proteinExistence type="predicted"/>
<dbReference type="Gene3D" id="3.30.830.10">
    <property type="entry name" value="Metalloenzyme, LuxS/M16 peptidase-like"/>
    <property type="match status" value="1"/>
</dbReference>
<organism evidence="2 3">
    <name type="scientific">Cronobacter condimenti 1330</name>
    <dbReference type="NCBI Taxonomy" id="1073999"/>
    <lineage>
        <taxon>Bacteria</taxon>
        <taxon>Pseudomonadati</taxon>
        <taxon>Pseudomonadota</taxon>
        <taxon>Gammaproteobacteria</taxon>
        <taxon>Enterobacterales</taxon>
        <taxon>Enterobacteriaceae</taxon>
        <taxon>Cronobacter</taxon>
    </lineage>
</organism>
<dbReference type="RefSeq" id="WP_007680233.1">
    <property type="nucleotide sequence ID" value="NZ_CAKW01000133.1"/>
</dbReference>
<name>K8AJJ1_9ENTR</name>
<dbReference type="Proteomes" id="UP000009340">
    <property type="component" value="Unassembled WGS sequence"/>
</dbReference>
<accession>K8AJJ1</accession>
<dbReference type="EMBL" id="CAKW01000133">
    <property type="protein sequence ID" value="CCJ74442.1"/>
    <property type="molecule type" value="Genomic_DNA"/>
</dbReference>
<dbReference type="MEROPS" id="M16.006"/>
<reference evidence="2" key="1">
    <citation type="submission" date="2012-07" db="EMBL/GenBank/DDBJ databases">
        <authorList>
            <person name="Cummings C."/>
        </authorList>
    </citation>
    <scope>NUCLEOTIDE SEQUENCE</scope>
    <source>
        <strain evidence="2">1330</strain>
    </source>
</reference>
<dbReference type="InterPro" id="IPR011249">
    <property type="entry name" value="Metalloenz_LuxS/M16"/>
</dbReference>
<dbReference type="SUPFAM" id="SSF63411">
    <property type="entry name" value="LuxS/MPP-like metallohydrolase"/>
    <property type="match status" value="1"/>
</dbReference>
<protein>
    <recommendedName>
        <fullName evidence="1">Peptidase M16 N-terminal domain-containing protein</fullName>
    </recommendedName>
</protein>